<dbReference type="EMBL" id="VCIW01000006">
    <property type="protein sequence ID" value="TLS51982.1"/>
    <property type="molecule type" value="Genomic_DNA"/>
</dbReference>
<reference evidence="2 3" key="1">
    <citation type="submission" date="2019-05" db="EMBL/GenBank/DDBJ databases">
        <authorList>
            <person name="Narsing Rao M.P."/>
            <person name="Li W.J."/>
        </authorList>
    </citation>
    <scope>NUCLEOTIDE SEQUENCE [LARGE SCALE GENOMIC DNA]</scope>
    <source>
        <strain evidence="2 3">SYSU_K30003</strain>
    </source>
</reference>
<accession>A0A5R9G6G4</accession>
<dbReference type="AlphaFoldDB" id="A0A5R9G6G4"/>
<evidence type="ECO:0000256" key="1">
    <source>
        <dbReference type="SAM" id="Phobius"/>
    </source>
</evidence>
<protein>
    <submittedName>
        <fullName evidence="2">Uncharacterized protein</fullName>
    </submittedName>
</protein>
<keyword evidence="1" id="KW-0812">Transmembrane</keyword>
<gene>
    <name evidence="2" type="ORF">FE782_11415</name>
</gene>
<keyword evidence="1" id="KW-0472">Membrane</keyword>
<dbReference type="OrthoDB" id="2865290at2"/>
<feature type="transmembrane region" description="Helical" evidence="1">
    <location>
        <begin position="29"/>
        <end position="49"/>
    </location>
</feature>
<feature type="transmembrane region" description="Helical" evidence="1">
    <location>
        <begin position="61"/>
        <end position="84"/>
    </location>
</feature>
<dbReference type="Proteomes" id="UP000309676">
    <property type="component" value="Unassembled WGS sequence"/>
</dbReference>
<evidence type="ECO:0000313" key="2">
    <source>
        <dbReference type="EMBL" id="TLS51982.1"/>
    </source>
</evidence>
<comment type="caution">
    <text evidence="2">The sequence shown here is derived from an EMBL/GenBank/DDBJ whole genome shotgun (WGS) entry which is preliminary data.</text>
</comment>
<proteinExistence type="predicted"/>
<feature type="transmembrane region" description="Helical" evidence="1">
    <location>
        <begin position="90"/>
        <end position="112"/>
    </location>
</feature>
<organism evidence="2 3">
    <name type="scientific">Paenibacillus antri</name>
    <dbReference type="NCBI Taxonomy" id="2582848"/>
    <lineage>
        <taxon>Bacteria</taxon>
        <taxon>Bacillati</taxon>
        <taxon>Bacillota</taxon>
        <taxon>Bacilli</taxon>
        <taxon>Bacillales</taxon>
        <taxon>Paenibacillaceae</taxon>
        <taxon>Paenibacillus</taxon>
    </lineage>
</organism>
<dbReference type="RefSeq" id="WP_138194226.1">
    <property type="nucleotide sequence ID" value="NZ_VCIW01000006.1"/>
</dbReference>
<evidence type="ECO:0000313" key="3">
    <source>
        <dbReference type="Proteomes" id="UP000309676"/>
    </source>
</evidence>
<keyword evidence="1" id="KW-1133">Transmembrane helix</keyword>
<name>A0A5R9G6G4_9BACL</name>
<feature type="transmembrane region" description="Helical" evidence="1">
    <location>
        <begin position="119"/>
        <end position="138"/>
    </location>
</feature>
<sequence length="146" mass="16760">MWYPYACMGVLLLILLVMPKHLTAKEMYYSAGIIGFGTWVGDVLVGDVFKAFQIGPSPKTYLIDLIFVSIVPPAIGLVYLNFLAVKKTLLYRWIWVVVAFLGEWGAVASGYMENKGWRTWYSIPVFIFVFVVFLPWHLRLMRNEQG</sequence>
<keyword evidence="3" id="KW-1185">Reference proteome</keyword>